<proteinExistence type="predicted"/>
<organism evidence="8 9">
    <name type="scientific">Metabacillus idriensis</name>
    <dbReference type="NCBI Taxonomy" id="324768"/>
    <lineage>
        <taxon>Bacteria</taxon>
        <taxon>Bacillati</taxon>
        <taxon>Bacillota</taxon>
        <taxon>Bacilli</taxon>
        <taxon>Bacillales</taxon>
        <taxon>Bacillaceae</taxon>
        <taxon>Metabacillus</taxon>
    </lineage>
</organism>
<evidence type="ECO:0000256" key="2">
    <source>
        <dbReference type="ARBA" id="ARBA00011901"/>
    </source>
</evidence>
<keyword evidence="4" id="KW-0961">Cell wall biogenesis/degradation</keyword>
<evidence type="ECO:0000256" key="6">
    <source>
        <dbReference type="ARBA" id="ARBA00032390"/>
    </source>
</evidence>
<dbReference type="PANTHER" id="PTHR30417:SF1">
    <property type="entry name" value="N-ACETYLMURAMOYL-L-ALANINE AMIDASE AMID"/>
    <property type="match status" value="1"/>
</dbReference>
<dbReference type="CDD" id="cd06583">
    <property type="entry name" value="PGRP"/>
    <property type="match status" value="1"/>
</dbReference>
<dbReference type="PANTHER" id="PTHR30417">
    <property type="entry name" value="N-ACETYLMURAMOYL-L-ALANINE AMIDASE AMID"/>
    <property type="match status" value="1"/>
</dbReference>
<dbReference type="SUPFAM" id="SSF55846">
    <property type="entry name" value="N-acetylmuramoyl-L-alanine amidase-like"/>
    <property type="match status" value="1"/>
</dbReference>
<dbReference type="InterPro" id="IPR051206">
    <property type="entry name" value="NAMLAA_amidase_2"/>
</dbReference>
<evidence type="ECO:0000259" key="7">
    <source>
        <dbReference type="SMART" id="SM00644"/>
    </source>
</evidence>
<dbReference type="EC" id="3.5.1.28" evidence="2"/>
<evidence type="ECO:0000256" key="3">
    <source>
        <dbReference type="ARBA" id="ARBA00022801"/>
    </source>
</evidence>
<dbReference type="Proteomes" id="UP000441585">
    <property type="component" value="Unassembled WGS sequence"/>
</dbReference>
<accession>A0A6I2MCX1</accession>
<evidence type="ECO:0000256" key="5">
    <source>
        <dbReference type="ARBA" id="ARBA00030881"/>
    </source>
</evidence>
<dbReference type="GO" id="GO:0008745">
    <property type="term" value="F:N-acetylmuramoyl-L-alanine amidase activity"/>
    <property type="evidence" value="ECO:0007669"/>
    <property type="project" value="UniProtKB-EC"/>
</dbReference>
<dbReference type="Pfam" id="PF01510">
    <property type="entry name" value="Amidase_2"/>
    <property type="match status" value="1"/>
</dbReference>
<dbReference type="GO" id="GO:0009254">
    <property type="term" value="P:peptidoglycan turnover"/>
    <property type="evidence" value="ECO:0007669"/>
    <property type="project" value="TreeGrafter"/>
</dbReference>
<evidence type="ECO:0000256" key="1">
    <source>
        <dbReference type="ARBA" id="ARBA00001561"/>
    </source>
</evidence>
<evidence type="ECO:0000256" key="4">
    <source>
        <dbReference type="ARBA" id="ARBA00023316"/>
    </source>
</evidence>
<name>A0A6I2MCX1_9BACI</name>
<comment type="caution">
    <text evidence="8">The sequence shown here is derived from an EMBL/GenBank/DDBJ whole genome shotgun (WGS) entry which is preliminary data.</text>
</comment>
<feature type="domain" description="N-acetylmuramoyl-L-alanine amidase" evidence="7">
    <location>
        <begin position="18"/>
        <end position="154"/>
    </location>
</feature>
<reference evidence="8 9" key="1">
    <citation type="submission" date="2019-11" db="EMBL/GenBank/DDBJ databases">
        <title>Bacillus idriensis genome.</title>
        <authorList>
            <person name="Konopka E.N."/>
            <person name="Newman J.D."/>
        </authorList>
    </citation>
    <scope>NUCLEOTIDE SEQUENCE [LARGE SCALE GENOMIC DNA]</scope>
    <source>
        <strain evidence="8 9">DSM 19097</strain>
    </source>
</reference>
<dbReference type="SMART" id="SM00644">
    <property type="entry name" value="Ami_2"/>
    <property type="match status" value="1"/>
</dbReference>
<dbReference type="InterPro" id="IPR036505">
    <property type="entry name" value="Amidase/PGRP_sf"/>
</dbReference>
<sequence length="270" mass="31162">MTISYKYVIERKYIKKGNARSGEKLVKGKPTFILAHETANNDADADDHFNYFNNQQPSASAHTFIDSKKILEIVPLDEKAWHNLYGNPEDNQLFGEDANDTAVGVELCRPGNFKEAYDRYVWYHAYLCRKFGLDPLKEIVPHSKLDPRRRTDPESWLKPNGVTWNQFIKDVKNYYDNWSVKPASAQKPPTPKKPVSKQVLTGGLSLKSLAIAQEFIHEKDWWAEVLHRKGVNPRLLTGGLDEKNLAEFEEWLKAKKWSYKVFNKGKVPKL</sequence>
<keyword evidence="3" id="KW-0378">Hydrolase</keyword>
<dbReference type="EMBL" id="WKKF01000002">
    <property type="protein sequence ID" value="MRX54856.1"/>
    <property type="molecule type" value="Genomic_DNA"/>
</dbReference>
<dbReference type="GO" id="GO:0009253">
    <property type="term" value="P:peptidoglycan catabolic process"/>
    <property type="evidence" value="ECO:0007669"/>
    <property type="project" value="InterPro"/>
</dbReference>
<comment type="catalytic activity">
    <reaction evidence="1">
        <text>Hydrolyzes the link between N-acetylmuramoyl residues and L-amino acid residues in certain cell-wall glycopeptides.</text>
        <dbReference type="EC" id="3.5.1.28"/>
    </reaction>
</comment>
<evidence type="ECO:0000313" key="8">
    <source>
        <dbReference type="EMBL" id="MRX54856.1"/>
    </source>
</evidence>
<protein>
    <recommendedName>
        <fullName evidence="2">N-acetylmuramoyl-L-alanine amidase</fullName>
        <ecNumber evidence="2">3.5.1.28</ecNumber>
    </recommendedName>
    <alternativeName>
        <fullName evidence="6">Autolysin</fullName>
    </alternativeName>
    <alternativeName>
        <fullName evidence="5">Cell wall hydrolase</fullName>
    </alternativeName>
</protein>
<keyword evidence="9" id="KW-1185">Reference proteome</keyword>
<dbReference type="GO" id="GO:0071555">
    <property type="term" value="P:cell wall organization"/>
    <property type="evidence" value="ECO:0007669"/>
    <property type="project" value="UniProtKB-KW"/>
</dbReference>
<gene>
    <name evidence="8" type="ORF">GJU41_12810</name>
</gene>
<dbReference type="AlphaFoldDB" id="A0A6I2MCX1"/>
<dbReference type="Gene3D" id="3.40.80.10">
    <property type="entry name" value="Peptidoglycan recognition protein-like"/>
    <property type="match status" value="1"/>
</dbReference>
<evidence type="ECO:0000313" key="9">
    <source>
        <dbReference type="Proteomes" id="UP000441585"/>
    </source>
</evidence>
<dbReference type="InterPro" id="IPR002502">
    <property type="entry name" value="Amidase_domain"/>
</dbReference>